<comment type="caution">
    <text evidence="1">The sequence shown here is derived from an EMBL/GenBank/DDBJ whole genome shotgun (WGS) entry which is preliminary data.</text>
</comment>
<sequence length="207" mass="22481">MESGIYYIKSSIFDTIGVPANTWISLDFNELMGMSGTGSSFNMKSIMDLATKGDFEGYINSVIKAMPVDSVSSYDDVKTAYDMIANMLGDKAFTLENGKYKSNYTVNEDGVEMTYAMTFDADGDKINGCAIKMHMNSDGVMTMDMDVNSDKDLNSNVTITMSMADMMKLYMEFKASTTATTESPLTAPPAGETVTSIESLMGSAMAE</sequence>
<gene>
    <name evidence="1" type="ORF">SDC9_130059</name>
</gene>
<evidence type="ECO:0000313" key="1">
    <source>
        <dbReference type="EMBL" id="MPM82996.1"/>
    </source>
</evidence>
<protein>
    <submittedName>
        <fullName evidence="1">Uncharacterized protein</fullName>
    </submittedName>
</protein>
<dbReference type="AlphaFoldDB" id="A0A645D0P4"/>
<name>A0A645D0P4_9ZZZZ</name>
<proteinExistence type="predicted"/>
<dbReference type="EMBL" id="VSSQ01031911">
    <property type="protein sequence ID" value="MPM82996.1"/>
    <property type="molecule type" value="Genomic_DNA"/>
</dbReference>
<organism evidence="1">
    <name type="scientific">bioreactor metagenome</name>
    <dbReference type="NCBI Taxonomy" id="1076179"/>
    <lineage>
        <taxon>unclassified sequences</taxon>
        <taxon>metagenomes</taxon>
        <taxon>ecological metagenomes</taxon>
    </lineage>
</organism>
<reference evidence="1" key="1">
    <citation type="submission" date="2019-08" db="EMBL/GenBank/DDBJ databases">
        <authorList>
            <person name="Kucharzyk K."/>
            <person name="Murdoch R.W."/>
            <person name="Higgins S."/>
            <person name="Loffler F."/>
        </authorList>
    </citation>
    <scope>NUCLEOTIDE SEQUENCE</scope>
</reference>
<accession>A0A645D0P4</accession>